<feature type="transmembrane region" description="Helical" evidence="1">
    <location>
        <begin position="12"/>
        <end position="33"/>
    </location>
</feature>
<keyword evidence="1" id="KW-1133">Transmembrane helix</keyword>
<dbReference type="AlphaFoldDB" id="A0A1J5P4P2"/>
<comment type="caution">
    <text evidence="2">The sequence shown here is derived from an EMBL/GenBank/DDBJ whole genome shotgun (WGS) entry which is preliminary data.</text>
</comment>
<dbReference type="Proteomes" id="UP000182811">
    <property type="component" value="Unassembled WGS sequence"/>
</dbReference>
<dbReference type="EMBL" id="MDDC01000005">
    <property type="protein sequence ID" value="OIQ60419.1"/>
    <property type="molecule type" value="Genomic_DNA"/>
</dbReference>
<protein>
    <recommendedName>
        <fullName evidence="4">BioX family protein</fullName>
    </recommendedName>
</protein>
<evidence type="ECO:0000313" key="2">
    <source>
        <dbReference type="EMBL" id="OIQ60419.1"/>
    </source>
</evidence>
<dbReference type="OrthoDB" id="1750926at2"/>
<reference evidence="2 3" key="1">
    <citation type="submission" date="2016-08" db="EMBL/GenBank/DDBJ databases">
        <title>Genome-based comparison of Moorella thermoacetic strains.</title>
        <authorList>
            <person name="Poehlein A."/>
            <person name="Bengelsdorf F.R."/>
            <person name="Esser C."/>
            <person name="Duerre P."/>
            <person name="Daniel R."/>
        </authorList>
    </citation>
    <scope>NUCLEOTIDE SEQUENCE [LARGE SCALE GENOMIC DNA]</scope>
    <source>
        <strain evidence="2 3">DSM 21394</strain>
    </source>
</reference>
<organism evidence="2 3">
    <name type="scientific">Neomoorella thermoacetica</name>
    <name type="common">Clostridium thermoaceticum</name>
    <dbReference type="NCBI Taxonomy" id="1525"/>
    <lineage>
        <taxon>Bacteria</taxon>
        <taxon>Bacillati</taxon>
        <taxon>Bacillota</taxon>
        <taxon>Clostridia</taxon>
        <taxon>Neomoorellales</taxon>
        <taxon>Neomoorellaceae</taxon>
        <taxon>Neomoorella</taxon>
    </lineage>
</organism>
<feature type="transmembrane region" description="Helical" evidence="1">
    <location>
        <begin position="57"/>
        <end position="77"/>
    </location>
</feature>
<feature type="transmembrane region" description="Helical" evidence="1">
    <location>
        <begin position="126"/>
        <end position="147"/>
    </location>
</feature>
<keyword evidence="1" id="KW-0812">Transmembrane</keyword>
<gene>
    <name evidence="2" type="ORF">MOTE_08250</name>
</gene>
<proteinExistence type="predicted"/>
<feature type="transmembrane region" description="Helical" evidence="1">
    <location>
        <begin position="84"/>
        <end position="106"/>
    </location>
</feature>
<evidence type="ECO:0000256" key="1">
    <source>
        <dbReference type="SAM" id="Phobius"/>
    </source>
</evidence>
<name>A0A1J5P4P2_NEOTH</name>
<accession>A0A1J5P4P2</accession>
<evidence type="ECO:0000313" key="3">
    <source>
        <dbReference type="Proteomes" id="UP000182811"/>
    </source>
</evidence>
<keyword evidence="1" id="KW-0472">Membrane</keyword>
<evidence type="ECO:0008006" key="4">
    <source>
        <dbReference type="Google" id="ProtNLM"/>
    </source>
</evidence>
<sequence>MDRKRGSLKEVVEIALLSAFIIVTGSFKLPGIIPGTEFQLSAPIAVAIAANFGFKRYFLAGLVASLVLFSIGAHNFFNVIVSIVFRLVAGGIIAILGPSFLAVTVAGPLGSVAARLILAGLLHKGVIVLLVAALPGMLYTALTAWPLTRLMAKTKEQIQGGTSFGGSGV</sequence>